<dbReference type="InterPro" id="IPR002109">
    <property type="entry name" value="Glutaredoxin"/>
</dbReference>
<keyword evidence="2" id="KW-0732">Signal</keyword>
<dbReference type="RefSeq" id="WP_135248442.1">
    <property type="nucleotide sequence ID" value="NZ_SMLK01000001.1"/>
</dbReference>
<evidence type="ECO:0000313" key="6">
    <source>
        <dbReference type="Proteomes" id="UP000297839"/>
    </source>
</evidence>
<organism evidence="5 6">
    <name type="scientific">Ramlibacter humi</name>
    <dbReference type="NCBI Taxonomy" id="2530451"/>
    <lineage>
        <taxon>Bacteria</taxon>
        <taxon>Pseudomonadati</taxon>
        <taxon>Pseudomonadota</taxon>
        <taxon>Betaproteobacteria</taxon>
        <taxon>Burkholderiales</taxon>
        <taxon>Comamonadaceae</taxon>
        <taxon>Ramlibacter</taxon>
    </lineage>
</organism>
<evidence type="ECO:0000313" key="5">
    <source>
        <dbReference type="EMBL" id="TFZ08504.1"/>
    </source>
</evidence>
<sequence length="215" mass="21676">MTLTRIPALTPARATALALALIAGAAGAQQVYRIMGPDGKVTFSDKPPADTAKAGPAPTVPVTGATAGGALPFELRQVVQRYPVTLYVGPNCGPCGSGRTLLSQRGVPFTEKTVTSNEDIAALERLTGNSPSLPVLTVGGQQLRGYSDAEWGQYLDAAGYPKSSQLPAGYRNPAPTPLVATAKPPGPAAANEPAAPAPAPGPALPAGSNPAGITF</sequence>
<name>A0A4Z0CBV0_9BURK</name>
<dbReference type="Pfam" id="PF00462">
    <property type="entry name" value="Glutaredoxin"/>
    <property type="match status" value="1"/>
</dbReference>
<evidence type="ECO:0000256" key="1">
    <source>
        <dbReference type="SAM" id="MobiDB-lite"/>
    </source>
</evidence>
<reference evidence="5 6" key="1">
    <citation type="submission" date="2019-03" db="EMBL/GenBank/DDBJ databases">
        <title>Ramlibacter sp. 18x22-1, whole genome shotgun sequence.</title>
        <authorList>
            <person name="Zhang X."/>
            <person name="Feng G."/>
            <person name="Zhu H."/>
        </authorList>
    </citation>
    <scope>NUCLEOTIDE SEQUENCE [LARGE SCALE GENOMIC DNA]</scope>
    <source>
        <strain evidence="5 6">18x22-1</strain>
    </source>
</reference>
<dbReference type="InterPro" id="IPR025392">
    <property type="entry name" value="DUF4124"/>
</dbReference>
<dbReference type="Pfam" id="PF13511">
    <property type="entry name" value="DUF4124"/>
    <property type="match status" value="1"/>
</dbReference>
<dbReference type="AlphaFoldDB" id="A0A4Z0CBV0"/>
<dbReference type="InterPro" id="IPR036249">
    <property type="entry name" value="Thioredoxin-like_sf"/>
</dbReference>
<evidence type="ECO:0000256" key="2">
    <source>
        <dbReference type="SAM" id="SignalP"/>
    </source>
</evidence>
<dbReference type="OrthoDB" id="8794394at2"/>
<dbReference type="EMBL" id="SMLK01000001">
    <property type="protein sequence ID" value="TFZ08504.1"/>
    <property type="molecule type" value="Genomic_DNA"/>
</dbReference>
<dbReference type="PROSITE" id="PS51354">
    <property type="entry name" value="GLUTAREDOXIN_2"/>
    <property type="match status" value="1"/>
</dbReference>
<feature type="domain" description="Glutaredoxin" evidence="3">
    <location>
        <begin position="84"/>
        <end position="141"/>
    </location>
</feature>
<dbReference type="Gene3D" id="3.40.30.10">
    <property type="entry name" value="Glutaredoxin"/>
    <property type="match status" value="1"/>
</dbReference>
<feature type="compositionally biased region" description="Low complexity" evidence="1">
    <location>
        <begin position="204"/>
        <end position="215"/>
    </location>
</feature>
<comment type="caution">
    <text evidence="5">The sequence shown here is derived from an EMBL/GenBank/DDBJ whole genome shotgun (WGS) entry which is preliminary data.</text>
</comment>
<feature type="chain" id="PRO_5021364096" evidence="2">
    <location>
        <begin position="29"/>
        <end position="215"/>
    </location>
</feature>
<keyword evidence="6" id="KW-1185">Reference proteome</keyword>
<proteinExistence type="predicted"/>
<feature type="signal peptide" evidence="2">
    <location>
        <begin position="1"/>
        <end position="28"/>
    </location>
</feature>
<evidence type="ECO:0000259" key="3">
    <source>
        <dbReference type="Pfam" id="PF00462"/>
    </source>
</evidence>
<gene>
    <name evidence="5" type="ORF">EZ216_04930</name>
</gene>
<protein>
    <submittedName>
        <fullName evidence="5">Glutaredoxin family protein</fullName>
    </submittedName>
</protein>
<dbReference type="Proteomes" id="UP000297839">
    <property type="component" value="Unassembled WGS sequence"/>
</dbReference>
<accession>A0A4Z0CBV0</accession>
<evidence type="ECO:0000259" key="4">
    <source>
        <dbReference type="Pfam" id="PF13511"/>
    </source>
</evidence>
<feature type="region of interest" description="Disordered" evidence="1">
    <location>
        <begin position="166"/>
        <end position="215"/>
    </location>
</feature>
<dbReference type="CDD" id="cd02976">
    <property type="entry name" value="NrdH"/>
    <property type="match status" value="1"/>
</dbReference>
<feature type="domain" description="DUF4124" evidence="4">
    <location>
        <begin position="18"/>
        <end position="56"/>
    </location>
</feature>
<dbReference type="SUPFAM" id="SSF52833">
    <property type="entry name" value="Thioredoxin-like"/>
    <property type="match status" value="1"/>
</dbReference>